<organism evidence="6 7">
    <name type="scientific">Colletotrichum liriopes</name>
    <dbReference type="NCBI Taxonomy" id="708192"/>
    <lineage>
        <taxon>Eukaryota</taxon>
        <taxon>Fungi</taxon>
        <taxon>Dikarya</taxon>
        <taxon>Ascomycota</taxon>
        <taxon>Pezizomycotina</taxon>
        <taxon>Sordariomycetes</taxon>
        <taxon>Hypocreomycetidae</taxon>
        <taxon>Glomerellales</taxon>
        <taxon>Glomerellaceae</taxon>
        <taxon>Colletotrichum</taxon>
        <taxon>Colletotrichum spaethianum species complex</taxon>
    </lineage>
</organism>
<dbReference type="InterPro" id="IPR038765">
    <property type="entry name" value="Papain-like_cys_pep_sf"/>
</dbReference>
<dbReference type="EMBL" id="BPPX01000021">
    <property type="protein sequence ID" value="GJC86247.1"/>
    <property type="molecule type" value="Genomic_DNA"/>
</dbReference>
<evidence type="ECO:0000256" key="1">
    <source>
        <dbReference type="ARBA" id="ARBA00005234"/>
    </source>
</evidence>
<accession>A0AA37LVQ5</accession>
<reference evidence="6 7" key="1">
    <citation type="submission" date="2021-07" db="EMBL/GenBank/DDBJ databases">
        <title>Genome data of Colletotrichum spaethianum.</title>
        <authorList>
            <person name="Utami Y.D."/>
            <person name="Hiruma K."/>
        </authorList>
    </citation>
    <scope>NUCLEOTIDE SEQUENCE [LARGE SCALE GENOMIC DNA]</scope>
    <source>
        <strain evidence="6 7">MAFF 242679</strain>
    </source>
</reference>
<dbReference type="GO" id="GO:0006508">
    <property type="term" value="P:proteolysis"/>
    <property type="evidence" value="ECO:0007669"/>
    <property type="project" value="UniProtKB-KW"/>
</dbReference>
<dbReference type="GO" id="GO:0008234">
    <property type="term" value="F:cysteine-type peptidase activity"/>
    <property type="evidence" value="ECO:0007669"/>
    <property type="project" value="InterPro"/>
</dbReference>
<keyword evidence="3" id="KW-0378">Hydrolase</keyword>
<dbReference type="GO" id="GO:0019783">
    <property type="term" value="F:ubiquitin-like protein peptidase activity"/>
    <property type="evidence" value="ECO:0007669"/>
    <property type="project" value="UniProtKB-ARBA"/>
</dbReference>
<name>A0AA37LVQ5_9PEZI</name>
<evidence type="ECO:0000256" key="3">
    <source>
        <dbReference type="ARBA" id="ARBA00022801"/>
    </source>
</evidence>
<comment type="caution">
    <text evidence="6">The sequence shown here is derived from an EMBL/GenBank/DDBJ whole genome shotgun (WGS) entry which is preliminary data.</text>
</comment>
<proteinExistence type="inferred from homology"/>
<evidence type="ECO:0000259" key="5">
    <source>
        <dbReference type="Pfam" id="PF02902"/>
    </source>
</evidence>
<dbReference type="Pfam" id="PF02902">
    <property type="entry name" value="Peptidase_C48"/>
    <property type="match status" value="1"/>
</dbReference>
<evidence type="ECO:0000256" key="2">
    <source>
        <dbReference type="ARBA" id="ARBA00022670"/>
    </source>
</evidence>
<dbReference type="Gene3D" id="3.40.395.10">
    <property type="entry name" value="Adenoviral Proteinase, Chain A"/>
    <property type="match status" value="1"/>
</dbReference>
<protein>
    <recommendedName>
        <fullName evidence="5">Ubiquitin-like protease family profile domain-containing protein</fullName>
    </recommendedName>
</protein>
<comment type="similarity">
    <text evidence="1">Belongs to the peptidase C48 family.</text>
</comment>
<dbReference type="InterPro" id="IPR003653">
    <property type="entry name" value="Peptidase_C48_C"/>
</dbReference>
<evidence type="ECO:0000313" key="7">
    <source>
        <dbReference type="Proteomes" id="UP001055172"/>
    </source>
</evidence>
<feature type="coiled-coil region" evidence="4">
    <location>
        <begin position="315"/>
        <end position="349"/>
    </location>
</feature>
<sequence length="384" mass="42728">MLDFSKRQRVILPFPNKLDLSSKHGFNIQCLEDDQYIEGTVISEILNAACALSPFSTMCMDTLISNHDSIPQRIRARFLAQRDMIILYPLNLASKGRHWVLVVASAASVNILDSLPSATDEQELKGLLRSLLSLIGEATAPAEPPTATHVPCPRQSNTTDCGVAVIVNGLYAVACQDVPTTTDYALWRRILLAFSTGRRASKGILTHDSEELLTVSTCGTPLPPAPPTKMTEAEFISWDKQYQRYRREIAISAQRQLNVARTRHESVLETLEDIIGVFGRLQLAGSSRPGVDQIQEELANCHSAMQSLSRLRQPMAAMKDELETTCIRLAEAQNRRTMVQLEMAKMEDAIRDEYEALHGRLATLGLWDVLNTEDAVEQSTIILR</sequence>
<keyword evidence="7" id="KW-1185">Reference proteome</keyword>
<dbReference type="AlphaFoldDB" id="A0AA37LVQ5"/>
<dbReference type="Proteomes" id="UP001055172">
    <property type="component" value="Unassembled WGS sequence"/>
</dbReference>
<evidence type="ECO:0000313" key="6">
    <source>
        <dbReference type="EMBL" id="GJC86247.1"/>
    </source>
</evidence>
<feature type="domain" description="Ubiquitin-like protease family profile" evidence="5">
    <location>
        <begin position="85"/>
        <end position="166"/>
    </location>
</feature>
<keyword evidence="4" id="KW-0175">Coiled coil</keyword>
<gene>
    <name evidence="6" type="ORF">ColLi_09085</name>
</gene>
<keyword evidence="2" id="KW-0645">Protease</keyword>
<evidence type="ECO:0000256" key="4">
    <source>
        <dbReference type="SAM" id="Coils"/>
    </source>
</evidence>
<dbReference type="SUPFAM" id="SSF54001">
    <property type="entry name" value="Cysteine proteinases"/>
    <property type="match status" value="1"/>
</dbReference>